<feature type="transmembrane region" description="Helical" evidence="7">
    <location>
        <begin position="232"/>
        <end position="251"/>
    </location>
</feature>
<dbReference type="Pfam" id="PF00892">
    <property type="entry name" value="EamA"/>
    <property type="match status" value="2"/>
</dbReference>
<evidence type="ECO:0000256" key="1">
    <source>
        <dbReference type="ARBA" id="ARBA00004141"/>
    </source>
</evidence>
<evidence type="ECO:0000256" key="2">
    <source>
        <dbReference type="ARBA" id="ARBA00007362"/>
    </source>
</evidence>
<evidence type="ECO:0000256" key="5">
    <source>
        <dbReference type="ARBA" id="ARBA00023136"/>
    </source>
</evidence>
<keyword evidence="10" id="KW-1185">Reference proteome</keyword>
<feature type="transmembrane region" description="Helical" evidence="7">
    <location>
        <begin position="27"/>
        <end position="46"/>
    </location>
</feature>
<dbReference type="EMBL" id="BMGG01000003">
    <property type="protein sequence ID" value="GGC60041.1"/>
    <property type="molecule type" value="Genomic_DNA"/>
</dbReference>
<evidence type="ECO:0000313" key="9">
    <source>
        <dbReference type="EMBL" id="GGC60041.1"/>
    </source>
</evidence>
<evidence type="ECO:0000256" key="3">
    <source>
        <dbReference type="ARBA" id="ARBA00022692"/>
    </source>
</evidence>
<dbReference type="Proteomes" id="UP000637002">
    <property type="component" value="Unassembled WGS sequence"/>
</dbReference>
<comment type="caution">
    <text evidence="9">The sequence shown here is derived from an EMBL/GenBank/DDBJ whole genome shotgun (WGS) entry which is preliminary data.</text>
</comment>
<dbReference type="GO" id="GO:0016020">
    <property type="term" value="C:membrane"/>
    <property type="evidence" value="ECO:0007669"/>
    <property type="project" value="UniProtKB-SubCell"/>
</dbReference>
<keyword evidence="3 7" id="KW-0812">Transmembrane</keyword>
<dbReference type="InterPro" id="IPR037185">
    <property type="entry name" value="EmrE-like"/>
</dbReference>
<name>A0A916U4T2_9HYPH</name>
<dbReference type="InterPro" id="IPR000620">
    <property type="entry name" value="EamA_dom"/>
</dbReference>
<keyword evidence="5 7" id="KW-0472">Membrane</keyword>
<evidence type="ECO:0000259" key="8">
    <source>
        <dbReference type="Pfam" id="PF00892"/>
    </source>
</evidence>
<dbReference type="PANTHER" id="PTHR32322:SF2">
    <property type="entry name" value="EAMA DOMAIN-CONTAINING PROTEIN"/>
    <property type="match status" value="1"/>
</dbReference>
<evidence type="ECO:0000256" key="4">
    <source>
        <dbReference type="ARBA" id="ARBA00022989"/>
    </source>
</evidence>
<reference evidence="9" key="1">
    <citation type="journal article" date="2014" name="Int. J. Syst. Evol. Microbiol.">
        <title>Complete genome sequence of Corynebacterium casei LMG S-19264T (=DSM 44701T), isolated from a smear-ripened cheese.</title>
        <authorList>
            <consortium name="US DOE Joint Genome Institute (JGI-PGF)"/>
            <person name="Walter F."/>
            <person name="Albersmeier A."/>
            <person name="Kalinowski J."/>
            <person name="Ruckert C."/>
        </authorList>
    </citation>
    <scope>NUCLEOTIDE SEQUENCE</scope>
    <source>
        <strain evidence="9">CGMCC 1.12919</strain>
    </source>
</reference>
<feature type="region of interest" description="Disordered" evidence="6">
    <location>
        <begin position="1"/>
        <end position="21"/>
    </location>
</feature>
<keyword evidence="4 7" id="KW-1133">Transmembrane helix</keyword>
<feature type="transmembrane region" description="Helical" evidence="7">
    <location>
        <begin position="88"/>
        <end position="107"/>
    </location>
</feature>
<feature type="transmembrane region" description="Helical" evidence="7">
    <location>
        <begin position="200"/>
        <end position="226"/>
    </location>
</feature>
<feature type="transmembrane region" description="Helical" evidence="7">
    <location>
        <begin position="58"/>
        <end position="76"/>
    </location>
</feature>
<feature type="transmembrane region" description="Helical" evidence="7">
    <location>
        <begin position="258"/>
        <end position="282"/>
    </location>
</feature>
<dbReference type="PANTHER" id="PTHR32322">
    <property type="entry name" value="INNER MEMBRANE TRANSPORTER"/>
    <property type="match status" value="1"/>
</dbReference>
<proteinExistence type="inferred from homology"/>
<feature type="transmembrane region" description="Helical" evidence="7">
    <location>
        <begin position="113"/>
        <end position="135"/>
    </location>
</feature>
<comment type="subcellular location">
    <subcellularLocation>
        <location evidence="1">Membrane</location>
        <topology evidence="1">Multi-pass membrane protein</topology>
    </subcellularLocation>
</comment>
<comment type="similarity">
    <text evidence="2">Belongs to the EamA transporter family.</text>
</comment>
<organism evidence="9 10">
    <name type="scientific">Chelatococcus reniformis</name>
    <dbReference type="NCBI Taxonomy" id="1494448"/>
    <lineage>
        <taxon>Bacteria</taxon>
        <taxon>Pseudomonadati</taxon>
        <taxon>Pseudomonadota</taxon>
        <taxon>Alphaproteobacteria</taxon>
        <taxon>Hyphomicrobiales</taxon>
        <taxon>Chelatococcaceae</taxon>
        <taxon>Chelatococcus</taxon>
    </lineage>
</organism>
<feature type="domain" description="EamA" evidence="8">
    <location>
        <begin position="25"/>
        <end position="158"/>
    </location>
</feature>
<reference evidence="9" key="2">
    <citation type="submission" date="2020-09" db="EMBL/GenBank/DDBJ databases">
        <authorList>
            <person name="Sun Q."/>
            <person name="Zhou Y."/>
        </authorList>
    </citation>
    <scope>NUCLEOTIDE SEQUENCE</scope>
    <source>
        <strain evidence="9">CGMCC 1.12919</strain>
    </source>
</reference>
<feature type="domain" description="EamA" evidence="8">
    <location>
        <begin position="171"/>
        <end position="305"/>
    </location>
</feature>
<dbReference type="SUPFAM" id="SSF103481">
    <property type="entry name" value="Multidrug resistance efflux transporter EmrE"/>
    <property type="match status" value="2"/>
</dbReference>
<evidence type="ECO:0000256" key="7">
    <source>
        <dbReference type="SAM" id="Phobius"/>
    </source>
</evidence>
<protein>
    <recommendedName>
        <fullName evidence="8">EamA domain-containing protein</fullName>
    </recommendedName>
</protein>
<sequence length="322" mass="32782">MTDRAVAASAPASPPARADASSRPRGLAWAAIALAIFSGWFVVTRLGLARQVDVMDVIALRFAGGALLLGPLLLGRSYRLPPRAWRQGLVLSLFWGVPFALLVSVGLKLTSAATAASITPTMTALFTGLVAWLTLGEVPSRWRLFGYACIVAGVVGLVVSEVPANGRIDPLGVAALVGASALWAMYTARFRAGTLSGVQAVALVSIISCAAFLPFYVGLGLSGLGALSFSELALHALYQGVLMSVVAMVAYNRAVALLGAGGAAAVMALVPVMATAAAVPVLGEVPTLGTALAICVIAPGVVLALAAPARRAVRAPTGPHRP</sequence>
<dbReference type="InterPro" id="IPR050638">
    <property type="entry name" value="AA-Vitamin_Transporters"/>
</dbReference>
<evidence type="ECO:0000256" key="6">
    <source>
        <dbReference type="SAM" id="MobiDB-lite"/>
    </source>
</evidence>
<feature type="transmembrane region" description="Helical" evidence="7">
    <location>
        <begin position="171"/>
        <end position="188"/>
    </location>
</feature>
<dbReference type="AlphaFoldDB" id="A0A916U4T2"/>
<dbReference type="RefSeq" id="WP_188608866.1">
    <property type="nucleotide sequence ID" value="NZ_BMGG01000003.1"/>
</dbReference>
<feature type="transmembrane region" description="Helical" evidence="7">
    <location>
        <begin position="142"/>
        <end position="159"/>
    </location>
</feature>
<feature type="transmembrane region" description="Helical" evidence="7">
    <location>
        <begin position="288"/>
        <end position="307"/>
    </location>
</feature>
<evidence type="ECO:0000313" key="10">
    <source>
        <dbReference type="Proteomes" id="UP000637002"/>
    </source>
</evidence>
<gene>
    <name evidence="9" type="ORF">GCM10010994_18390</name>
</gene>
<accession>A0A916U4T2</accession>